<protein>
    <submittedName>
        <fullName evidence="1">Regulator</fullName>
    </submittedName>
</protein>
<gene>
    <name evidence="1" type="ORF">C9J27_25645</name>
</gene>
<dbReference type="EMBL" id="PYNF01000057">
    <property type="protein sequence ID" value="PSU88121.1"/>
    <property type="molecule type" value="Genomic_DNA"/>
</dbReference>
<reference evidence="1 2" key="1">
    <citation type="submission" date="2018-01" db="EMBL/GenBank/DDBJ databases">
        <title>Whole genome sequencing of Histamine producing bacteria.</title>
        <authorList>
            <person name="Butler K."/>
        </authorList>
    </citation>
    <scope>NUCLEOTIDE SEQUENCE [LARGE SCALE GENOMIC DNA]</scope>
    <source>
        <strain evidence="1 2">FS-7.2</strain>
    </source>
</reference>
<organism evidence="1 2">
    <name type="scientific">Photobacterium kishitanii</name>
    <dbReference type="NCBI Taxonomy" id="318456"/>
    <lineage>
        <taxon>Bacteria</taxon>
        <taxon>Pseudomonadati</taxon>
        <taxon>Pseudomonadota</taxon>
        <taxon>Gammaproteobacteria</taxon>
        <taxon>Vibrionales</taxon>
        <taxon>Vibrionaceae</taxon>
        <taxon>Photobacterium</taxon>
    </lineage>
</organism>
<comment type="caution">
    <text evidence="1">The sequence shown here is derived from an EMBL/GenBank/DDBJ whole genome shotgun (WGS) entry which is preliminary data.</text>
</comment>
<evidence type="ECO:0000313" key="1">
    <source>
        <dbReference type="EMBL" id="PSU88121.1"/>
    </source>
</evidence>
<dbReference type="InterPro" id="IPR021077">
    <property type="entry name" value="Phage_phi-Lf_Orf112"/>
</dbReference>
<sequence>MKEMTPNVYFRMYICGLTVEKTAELCFKSVSTVTKWDRGRTIPPICKRLMKLYANRRLDSVSKEWRGWMFNKGKLITPNGWSLTPNQIFMGNALIEIGTDNDRALRAEIMRVARLIKNVPSY</sequence>
<dbReference type="AlphaFoldDB" id="A0A2T3KA60"/>
<proteinExistence type="predicted"/>
<evidence type="ECO:0000313" key="2">
    <source>
        <dbReference type="Proteomes" id="UP000241426"/>
    </source>
</evidence>
<dbReference type="RefSeq" id="WP_107290221.1">
    <property type="nucleotide sequence ID" value="NZ_PYNF01000057.1"/>
</dbReference>
<dbReference type="Pfam" id="PF12375">
    <property type="entry name" value="DUF3653"/>
    <property type="match status" value="1"/>
</dbReference>
<dbReference type="Proteomes" id="UP000241426">
    <property type="component" value="Unassembled WGS sequence"/>
</dbReference>
<accession>A0A2T3KA60</accession>
<name>A0A2T3KA60_9GAMM</name>